<protein>
    <recommendedName>
        <fullName evidence="3">CxC2-like cysteine cluster KDZ transposase-associated domain-containing protein</fullName>
    </recommendedName>
</protein>
<dbReference type="Proteomes" id="UP000807769">
    <property type="component" value="Unassembled WGS sequence"/>
</dbReference>
<dbReference type="OrthoDB" id="2505969at2759"/>
<organism evidence="1 2">
    <name type="scientific">Suillus subaureus</name>
    <dbReference type="NCBI Taxonomy" id="48587"/>
    <lineage>
        <taxon>Eukaryota</taxon>
        <taxon>Fungi</taxon>
        <taxon>Dikarya</taxon>
        <taxon>Basidiomycota</taxon>
        <taxon>Agaricomycotina</taxon>
        <taxon>Agaricomycetes</taxon>
        <taxon>Agaricomycetidae</taxon>
        <taxon>Boletales</taxon>
        <taxon>Suillineae</taxon>
        <taxon>Suillaceae</taxon>
        <taxon>Suillus</taxon>
    </lineage>
</organism>
<dbReference type="GeneID" id="64632620"/>
<dbReference type="EMBL" id="JABBWG010000036">
    <property type="protein sequence ID" value="KAG1808894.1"/>
    <property type="molecule type" value="Genomic_DNA"/>
</dbReference>
<sequence>MAHLYFHFVSTDVLSELPLVECEHLLSAESGGPSMLLQAPSDNFNLTNFSTYFMDVDSMVPPPGEEGFSSAVSLLHNGCIGSSPTCQTVAITIRTLDVFQQSHRVCQRFSIHTAMKMLCFMHNLCYYWHLAEQMCTAFNVYLEIHSCQYKLVNEPTLDFLILCACDRNNSAKLVDPAVCSGEECLDPCSGLSSIWLTELYVDQLKDEVRSVQAYKLDLNDSAEPPTICINHWHNAVPESHKKMFAILKKSGIFVTVCQHSFLLTICDMVQSSKLMKYLIASVKKLMDVFGSNILYGYDIKCTFKKIIQWSLLADDAKPLNLQGVVPAFHGHAHNRLCQVKHHLKYKVSAGEDFETCKQVFSESNAPPYVCHIIFADSTLTMNIADFIYNNHIQVLTIISTTNIFLANFHTSNATIKPNFEDDLKDEHQVLQCLACKKEESTVEVDYVRALNEYDKAHGLNLCLNYSTKESGDIHHHHSNATNKHDQKLEIVTYYEHQMVLDSRWGPDHPKQMKTQSCITNQLFHKAVDDIEHLVVMHLLELTKLQMSGLGYKLHTQISKALKSHVNAIQNALTQYNKYGTLLSPSHPPLQWDQIFDLLWEMDGEIQSKKIHWLNVELGCLLMKMQDDAINYSHAIAQLQSSDPPLAAKLQHCWT</sequence>
<dbReference type="Pfam" id="PF18758">
    <property type="entry name" value="KDZ"/>
    <property type="match status" value="1"/>
</dbReference>
<dbReference type="AlphaFoldDB" id="A0A9P7E1H7"/>
<evidence type="ECO:0000313" key="2">
    <source>
        <dbReference type="Proteomes" id="UP000807769"/>
    </source>
</evidence>
<name>A0A9P7E1H7_9AGAM</name>
<keyword evidence="2" id="KW-1185">Reference proteome</keyword>
<accession>A0A9P7E1H7</accession>
<evidence type="ECO:0000313" key="1">
    <source>
        <dbReference type="EMBL" id="KAG1808894.1"/>
    </source>
</evidence>
<dbReference type="InterPro" id="IPR040521">
    <property type="entry name" value="KDZ"/>
</dbReference>
<gene>
    <name evidence="1" type="ORF">BJ212DRAFT_1448891</name>
</gene>
<proteinExistence type="predicted"/>
<comment type="caution">
    <text evidence="1">The sequence shown here is derived from an EMBL/GenBank/DDBJ whole genome shotgun (WGS) entry which is preliminary data.</text>
</comment>
<dbReference type="RefSeq" id="XP_041188886.1">
    <property type="nucleotide sequence ID" value="XM_041338604.1"/>
</dbReference>
<evidence type="ECO:0008006" key="3">
    <source>
        <dbReference type="Google" id="ProtNLM"/>
    </source>
</evidence>
<reference evidence="1" key="1">
    <citation type="journal article" date="2020" name="New Phytol.">
        <title>Comparative genomics reveals dynamic genome evolution in host specialist ectomycorrhizal fungi.</title>
        <authorList>
            <person name="Lofgren L.A."/>
            <person name="Nguyen N.H."/>
            <person name="Vilgalys R."/>
            <person name="Ruytinx J."/>
            <person name="Liao H.L."/>
            <person name="Branco S."/>
            <person name="Kuo A."/>
            <person name="LaButti K."/>
            <person name="Lipzen A."/>
            <person name="Andreopoulos W."/>
            <person name="Pangilinan J."/>
            <person name="Riley R."/>
            <person name="Hundley H."/>
            <person name="Na H."/>
            <person name="Barry K."/>
            <person name="Grigoriev I.V."/>
            <person name="Stajich J.E."/>
            <person name="Kennedy P.G."/>
        </authorList>
    </citation>
    <scope>NUCLEOTIDE SEQUENCE</scope>
    <source>
        <strain evidence="1">MN1</strain>
    </source>
</reference>